<evidence type="ECO:0000313" key="3">
    <source>
        <dbReference type="Proteomes" id="UP000293823"/>
    </source>
</evidence>
<feature type="compositionally biased region" description="Basic and acidic residues" evidence="1">
    <location>
        <begin position="118"/>
        <end position="134"/>
    </location>
</feature>
<gene>
    <name evidence="2" type="ORF">AA0113_g11658</name>
</gene>
<feature type="compositionally biased region" description="Basic and acidic residues" evidence="1">
    <location>
        <begin position="55"/>
        <end position="75"/>
    </location>
</feature>
<feature type="region of interest" description="Disordered" evidence="1">
    <location>
        <begin position="1"/>
        <end position="150"/>
    </location>
</feature>
<proteinExistence type="predicted"/>
<comment type="caution">
    <text evidence="2">The sequence shown here is derived from an EMBL/GenBank/DDBJ whole genome shotgun (WGS) entry which is preliminary data.</text>
</comment>
<name>A0A4Q4Q4R0_9PLEO</name>
<feature type="region of interest" description="Disordered" evidence="1">
    <location>
        <begin position="483"/>
        <end position="519"/>
    </location>
</feature>
<protein>
    <submittedName>
        <fullName evidence="2">Uncharacterized protein</fullName>
    </submittedName>
</protein>
<evidence type="ECO:0000313" key="2">
    <source>
        <dbReference type="EMBL" id="RYO33927.1"/>
    </source>
</evidence>
<dbReference type="Proteomes" id="UP000293823">
    <property type="component" value="Unassembled WGS sequence"/>
</dbReference>
<feature type="region of interest" description="Disordered" evidence="1">
    <location>
        <begin position="172"/>
        <end position="231"/>
    </location>
</feature>
<feature type="compositionally biased region" description="Basic and acidic residues" evidence="1">
    <location>
        <begin position="90"/>
        <end position="104"/>
    </location>
</feature>
<sequence>MEEVKSPEANPGDNDETGTAPRTVAMEEVVKEMKQPEANLHAGNLLLHQRKKHITRSETARHVQQETEAQDDRMARSLQSTLGKVSPLPHTKDDAHLSSKDEAKLMNYQGYGLTDGSDDTRVSKKRENPDDDASHCSGAFSSEEGDDSDGECDNITTWNCSQRDALPSFLPYIRGHDADTSSPCGSTTSGTTSDTPASSASGLTGGNGLQGNGYPSPSTGTGASNNNNNPILGINGTGPNFASDPQPLPLICWYSAAGIACTSKHVKMSIEVRHLWNDHAWGKNRKLPNHRLSDACQRCKRLFLTQQLLGEHVAPQGPCRVLSSAELEELNKEPNRLGISLECKEAIDDLRKSIDKVTKGDKMPAFYDSETMALLKQRVDSNVLLYINGSNTSEKTARSQLWKWYLISKKLRPDDEVPRNPFIPAQRLAGPEERPRADARRVFLHIFDQKHREGCLPELDDDQRTALGRVFLDTLEMLGANEANERHRCAQTKRRPQKRQKLSPPEDDGPAPGSTDLTLATTTPALAPAPIPVEIPSFVQYPVNFQYPIFPLPEVQNQLLQQTPLSAPESFNPSADDLWLLQQQQQEQQLQQQQLLQQQEAEDAHSLFSTGDFGYINLSTGYKGLPGFGNRDC</sequence>
<feature type="compositionally biased region" description="Polar residues" evidence="1">
    <location>
        <begin position="215"/>
        <end position="224"/>
    </location>
</feature>
<keyword evidence="3" id="KW-1185">Reference proteome</keyword>
<organism evidence="2 3">
    <name type="scientific">Alternaria arborescens</name>
    <dbReference type="NCBI Taxonomy" id="156630"/>
    <lineage>
        <taxon>Eukaryota</taxon>
        <taxon>Fungi</taxon>
        <taxon>Dikarya</taxon>
        <taxon>Ascomycota</taxon>
        <taxon>Pezizomycotina</taxon>
        <taxon>Dothideomycetes</taxon>
        <taxon>Pleosporomycetidae</taxon>
        <taxon>Pleosporales</taxon>
        <taxon>Pleosporineae</taxon>
        <taxon>Pleosporaceae</taxon>
        <taxon>Alternaria</taxon>
        <taxon>Alternaria sect. Alternaria</taxon>
    </lineage>
</organism>
<accession>A0A4Q4Q4R0</accession>
<dbReference type="EMBL" id="PEJP01000073">
    <property type="protein sequence ID" value="RYO33927.1"/>
    <property type="molecule type" value="Genomic_DNA"/>
</dbReference>
<reference evidence="3" key="1">
    <citation type="journal article" date="2019" name="bioRxiv">
        <title>Genomics, evolutionary history and diagnostics of the Alternaria alternata species group including apple and Asian pear pathotypes.</title>
        <authorList>
            <person name="Armitage A.D."/>
            <person name="Cockerton H.M."/>
            <person name="Sreenivasaprasad S."/>
            <person name="Woodhall J.W."/>
            <person name="Lane C.R."/>
            <person name="Harrison R.J."/>
            <person name="Clarkson J.P."/>
        </authorList>
    </citation>
    <scope>NUCLEOTIDE SEQUENCE [LARGE SCALE GENOMIC DNA]</scope>
    <source>
        <strain evidence="3">RGR 97.0016</strain>
    </source>
</reference>
<dbReference type="AlphaFoldDB" id="A0A4Q4Q4R0"/>
<feature type="compositionally biased region" description="Low complexity" evidence="1">
    <location>
        <begin position="180"/>
        <end position="202"/>
    </location>
</feature>
<evidence type="ECO:0000256" key="1">
    <source>
        <dbReference type="SAM" id="MobiDB-lite"/>
    </source>
</evidence>
<feature type="compositionally biased region" description="Basic residues" evidence="1">
    <location>
        <begin position="489"/>
        <end position="501"/>
    </location>
</feature>
<dbReference type="OrthoDB" id="10678038at2759"/>